<evidence type="ECO:0000256" key="6">
    <source>
        <dbReference type="ARBA" id="ARBA00012180"/>
    </source>
</evidence>
<dbReference type="InterPro" id="IPR036397">
    <property type="entry name" value="RNaseH_sf"/>
</dbReference>
<dbReference type="InterPro" id="IPR023160">
    <property type="entry name" value="RNase_HII_hlx-loop-hlx_cap_dom"/>
</dbReference>
<comment type="caution">
    <text evidence="17">The sequence shown here is derived from an EMBL/GenBank/DDBJ whole genome shotgun (WGS) entry which is preliminary data.</text>
</comment>
<dbReference type="AlphaFoldDB" id="A0A8G2FX24"/>
<evidence type="ECO:0000256" key="3">
    <source>
        <dbReference type="ARBA" id="ARBA00004065"/>
    </source>
</evidence>
<keyword evidence="11 13" id="KW-0255">Endonuclease</keyword>
<evidence type="ECO:0000256" key="7">
    <source>
        <dbReference type="ARBA" id="ARBA00019179"/>
    </source>
</evidence>
<dbReference type="GO" id="GO:0043137">
    <property type="term" value="P:DNA replication, removal of RNA primer"/>
    <property type="evidence" value="ECO:0007669"/>
    <property type="project" value="TreeGrafter"/>
</dbReference>
<dbReference type="GeneID" id="2844626"/>
<dbReference type="EMBL" id="FWYE01000002">
    <property type="protein sequence ID" value="SMD31084.1"/>
    <property type="molecule type" value="Genomic_DNA"/>
</dbReference>
<evidence type="ECO:0000256" key="15">
    <source>
        <dbReference type="RuleBase" id="RU003515"/>
    </source>
</evidence>
<evidence type="ECO:0000256" key="12">
    <source>
        <dbReference type="ARBA" id="ARBA00022801"/>
    </source>
</evidence>
<dbReference type="GO" id="GO:0003723">
    <property type="term" value="F:RNA binding"/>
    <property type="evidence" value="ECO:0007669"/>
    <property type="project" value="UniProtKB-UniRule"/>
</dbReference>
<dbReference type="CDD" id="cd07180">
    <property type="entry name" value="RNase_HII_archaea_like"/>
    <property type="match status" value="1"/>
</dbReference>
<keyword evidence="9 13" id="KW-0540">Nuclease</keyword>
<organism evidence="17 18">
    <name type="scientific">Picrophilus torridus (strain ATCC 700027 / DSM 9790 / JCM 10055 / NBRC 100828 / KAW 2/3)</name>
    <dbReference type="NCBI Taxonomy" id="1122961"/>
    <lineage>
        <taxon>Archaea</taxon>
        <taxon>Methanobacteriati</taxon>
        <taxon>Thermoplasmatota</taxon>
        <taxon>Thermoplasmata</taxon>
        <taxon>Thermoplasmatales</taxon>
        <taxon>Picrophilaceae</taxon>
        <taxon>Picrophilus</taxon>
    </lineage>
</organism>
<dbReference type="PANTHER" id="PTHR10954:SF23">
    <property type="entry name" value="RIBONUCLEASE"/>
    <property type="match status" value="1"/>
</dbReference>
<evidence type="ECO:0000313" key="17">
    <source>
        <dbReference type="EMBL" id="SMD31084.1"/>
    </source>
</evidence>
<sequence>MCVCGIDEAGRGPVIGPMVMAMVCADDINFYVNDSKLLTRNKRSLIFNDVSGLYHKYYIINPAEIDDAVKKHSLNNLEEQYAEKLILKAECEKIYIDCFDVNESRLERILKDRTGKEVICRHHADRDIKIVSAASIIAKVLRDNEIEKLKSIYGDFGSGYPSDPKTLRFLEHSIINHDNIDNIVRKEWKTYKNLVQGHI</sequence>
<accession>A0A8G2FX24</accession>
<keyword evidence="18" id="KW-1185">Reference proteome</keyword>
<dbReference type="InterPro" id="IPR004649">
    <property type="entry name" value="RNase_H2_suA"/>
</dbReference>
<dbReference type="InterPro" id="IPR012337">
    <property type="entry name" value="RNaseH-like_sf"/>
</dbReference>
<dbReference type="Gene3D" id="3.30.420.10">
    <property type="entry name" value="Ribonuclease H-like superfamily/Ribonuclease H"/>
    <property type="match status" value="1"/>
</dbReference>
<evidence type="ECO:0000256" key="11">
    <source>
        <dbReference type="ARBA" id="ARBA00022759"/>
    </source>
</evidence>
<evidence type="ECO:0000256" key="10">
    <source>
        <dbReference type="ARBA" id="ARBA00022723"/>
    </source>
</evidence>
<dbReference type="EC" id="3.1.26.4" evidence="6 13"/>
<dbReference type="NCBIfam" id="TIGR00729">
    <property type="entry name" value="ribonuclease HII"/>
    <property type="match status" value="1"/>
</dbReference>
<dbReference type="PANTHER" id="PTHR10954">
    <property type="entry name" value="RIBONUCLEASE H2 SUBUNIT A"/>
    <property type="match status" value="1"/>
</dbReference>
<dbReference type="SMR" id="A0A8G2FX24"/>
<dbReference type="SUPFAM" id="SSF53098">
    <property type="entry name" value="Ribonuclease H-like"/>
    <property type="match status" value="1"/>
</dbReference>
<dbReference type="Gene3D" id="1.10.10.460">
    <property type="entry name" value="Ribonuclease hii. Domain 2"/>
    <property type="match status" value="1"/>
</dbReference>
<dbReference type="Pfam" id="PF01351">
    <property type="entry name" value="RNase_HII"/>
    <property type="match status" value="1"/>
</dbReference>
<reference evidence="17 18" key="1">
    <citation type="submission" date="2017-04" db="EMBL/GenBank/DDBJ databases">
        <authorList>
            <person name="Varghese N."/>
            <person name="Submissions S."/>
        </authorList>
    </citation>
    <scope>NUCLEOTIDE SEQUENCE [LARGE SCALE GENOMIC DNA]</scope>
    <source>
        <strain evidence="17 18">DSM 9789</strain>
    </source>
</reference>
<proteinExistence type="inferred from homology"/>
<name>A0A8G2FX24_PICTO</name>
<comment type="cofactor">
    <cofactor evidence="13 14">
        <name>Mn(2+)</name>
        <dbReference type="ChEBI" id="CHEBI:29035"/>
    </cofactor>
    <cofactor evidence="13 14">
        <name>Mg(2+)</name>
        <dbReference type="ChEBI" id="CHEBI:18420"/>
    </cofactor>
    <text evidence="13 14">Manganese or magnesium. Binds 1 divalent metal ion per monomer in the absence of substrate. May bind a second metal ion after substrate binding.</text>
</comment>
<dbReference type="InterPro" id="IPR024567">
    <property type="entry name" value="RNase_HII/HIII_dom"/>
</dbReference>
<keyword evidence="10 13" id="KW-0479">Metal-binding</keyword>
<dbReference type="GO" id="GO:0004523">
    <property type="term" value="F:RNA-DNA hybrid ribonuclease activity"/>
    <property type="evidence" value="ECO:0007669"/>
    <property type="project" value="UniProtKB-UniRule"/>
</dbReference>
<comment type="function">
    <text evidence="3 13 15">Endonuclease that specifically degrades the RNA of RNA-DNA hybrids.</text>
</comment>
<evidence type="ECO:0000256" key="4">
    <source>
        <dbReference type="ARBA" id="ARBA00004496"/>
    </source>
</evidence>
<dbReference type="GO" id="GO:0005737">
    <property type="term" value="C:cytoplasm"/>
    <property type="evidence" value="ECO:0007669"/>
    <property type="project" value="UniProtKB-SubCell"/>
</dbReference>
<comment type="cofactor">
    <cofactor evidence="2">
        <name>Mg(2+)</name>
        <dbReference type="ChEBI" id="CHEBI:18420"/>
    </cofactor>
</comment>
<dbReference type="GO" id="GO:0006298">
    <property type="term" value="P:mismatch repair"/>
    <property type="evidence" value="ECO:0007669"/>
    <property type="project" value="TreeGrafter"/>
</dbReference>
<dbReference type="OrthoDB" id="33866at2157"/>
<gene>
    <name evidence="13" type="primary">rnhB</name>
    <name evidence="17" type="ORF">SAMN02745355_1004</name>
</gene>
<protein>
    <recommendedName>
        <fullName evidence="7 13">Ribonuclease HII</fullName>
        <shortName evidence="13">RNase HII</shortName>
        <ecNumber evidence="6 13">3.1.26.4</ecNumber>
    </recommendedName>
</protein>
<evidence type="ECO:0000313" key="18">
    <source>
        <dbReference type="Proteomes" id="UP000192315"/>
    </source>
</evidence>
<evidence type="ECO:0000259" key="16">
    <source>
        <dbReference type="PROSITE" id="PS51975"/>
    </source>
</evidence>
<dbReference type="HAMAP" id="MF_00052_A">
    <property type="entry name" value="RNase_HII_A"/>
    <property type="match status" value="1"/>
</dbReference>
<comment type="similarity">
    <text evidence="5 13 15">Belongs to the RNase HII family.</text>
</comment>
<evidence type="ECO:0000256" key="8">
    <source>
        <dbReference type="ARBA" id="ARBA00022490"/>
    </source>
</evidence>
<dbReference type="GO" id="GO:0032299">
    <property type="term" value="C:ribonuclease H2 complex"/>
    <property type="evidence" value="ECO:0007669"/>
    <property type="project" value="TreeGrafter"/>
</dbReference>
<feature type="domain" description="RNase H type-2" evidence="16">
    <location>
        <begin position="1"/>
        <end position="199"/>
    </location>
</feature>
<feature type="binding site" evidence="13 14">
    <location>
        <position position="97"/>
    </location>
    <ligand>
        <name>a divalent metal cation</name>
        <dbReference type="ChEBI" id="CHEBI:60240"/>
    </ligand>
</feature>
<feature type="binding site" evidence="13 14">
    <location>
        <position position="8"/>
    </location>
    <ligand>
        <name>a divalent metal cation</name>
        <dbReference type="ChEBI" id="CHEBI:60240"/>
    </ligand>
</feature>
<keyword evidence="8 13" id="KW-0963">Cytoplasm</keyword>
<dbReference type="GO" id="GO:0030145">
    <property type="term" value="F:manganese ion binding"/>
    <property type="evidence" value="ECO:0007669"/>
    <property type="project" value="UniProtKB-UniRule"/>
</dbReference>
<evidence type="ECO:0000256" key="1">
    <source>
        <dbReference type="ARBA" id="ARBA00000077"/>
    </source>
</evidence>
<evidence type="ECO:0000256" key="9">
    <source>
        <dbReference type="ARBA" id="ARBA00022722"/>
    </source>
</evidence>
<feature type="binding site" evidence="13 14">
    <location>
        <position position="7"/>
    </location>
    <ligand>
        <name>a divalent metal cation</name>
        <dbReference type="ChEBI" id="CHEBI:60240"/>
    </ligand>
</feature>
<evidence type="ECO:0000256" key="2">
    <source>
        <dbReference type="ARBA" id="ARBA00001946"/>
    </source>
</evidence>
<dbReference type="InterPro" id="IPR001352">
    <property type="entry name" value="RNase_HII/HIII"/>
</dbReference>
<evidence type="ECO:0000256" key="5">
    <source>
        <dbReference type="ARBA" id="ARBA00007383"/>
    </source>
</evidence>
<comment type="subcellular location">
    <subcellularLocation>
        <location evidence="4 13">Cytoplasm</location>
    </subcellularLocation>
</comment>
<dbReference type="Proteomes" id="UP000192315">
    <property type="component" value="Unassembled WGS sequence"/>
</dbReference>
<dbReference type="RefSeq" id="WP_011178064.1">
    <property type="nucleotide sequence ID" value="NC_005877.1"/>
</dbReference>
<dbReference type="PROSITE" id="PS51975">
    <property type="entry name" value="RNASE_H_2"/>
    <property type="match status" value="1"/>
</dbReference>
<keyword evidence="13" id="KW-0464">Manganese</keyword>
<evidence type="ECO:0000256" key="13">
    <source>
        <dbReference type="HAMAP-Rule" id="MF_00052"/>
    </source>
</evidence>
<evidence type="ECO:0000256" key="14">
    <source>
        <dbReference type="PROSITE-ProRule" id="PRU01319"/>
    </source>
</evidence>
<dbReference type="InterPro" id="IPR020787">
    <property type="entry name" value="RNase_HII_arc"/>
</dbReference>
<keyword evidence="12 13" id="KW-0378">Hydrolase</keyword>
<comment type="catalytic activity">
    <reaction evidence="1 13 14 15">
        <text>Endonucleolytic cleavage to 5'-phosphomonoester.</text>
        <dbReference type="EC" id="3.1.26.4"/>
    </reaction>
</comment>